<evidence type="ECO:0000313" key="3">
    <source>
        <dbReference type="Proteomes" id="UP000054196"/>
    </source>
</evidence>
<keyword evidence="3" id="KW-1185">Reference proteome</keyword>
<organism evidence="2 3">
    <name type="scientific">Punctularia strigosozonata (strain HHB-11173)</name>
    <name type="common">White-rot fungus</name>
    <dbReference type="NCBI Taxonomy" id="741275"/>
    <lineage>
        <taxon>Eukaryota</taxon>
        <taxon>Fungi</taxon>
        <taxon>Dikarya</taxon>
        <taxon>Basidiomycota</taxon>
        <taxon>Agaricomycotina</taxon>
        <taxon>Agaricomycetes</taxon>
        <taxon>Corticiales</taxon>
        <taxon>Punctulariaceae</taxon>
        <taxon>Punctularia</taxon>
    </lineage>
</organism>
<proteinExistence type="predicted"/>
<dbReference type="KEGG" id="psq:PUNSTDRAFT_122754"/>
<evidence type="ECO:0000256" key="1">
    <source>
        <dbReference type="SAM" id="SignalP"/>
    </source>
</evidence>
<dbReference type="Proteomes" id="UP000054196">
    <property type="component" value="Unassembled WGS sequence"/>
</dbReference>
<keyword evidence="1" id="KW-0732">Signal</keyword>
<gene>
    <name evidence="2" type="ORF">PUNSTDRAFT_122754</name>
</gene>
<dbReference type="AlphaFoldDB" id="R7S4I2"/>
<dbReference type="HOGENOM" id="CLU_2655678_0_0_1"/>
<dbReference type="GeneID" id="18877576"/>
<sequence>MMYSTLTLSFILAHTCRAPTNRDCRTRRVPIDTFVKALSQVSPQPTRTKSGTTVPKSPIILLYAGIRWSPTLGPDC</sequence>
<feature type="chain" id="PRO_5004444626" description="Secreted protein" evidence="1">
    <location>
        <begin position="19"/>
        <end position="76"/>
    </location>
</feature>
<feature type="signal peptide" evidence="1">
    <location>
        <begin position="1"/>
        <end position="18"/>
    </location>
</feature>
<evidence type="ECO:0000313" key="2">
    <source>
        <dbReference type="EMBL" id="EIN04734.1"/>
    </source>
</evidence>
<accession>R7S4I2</accession>
<reference evidence="3" key="1">
    <citation type="journal article" date="2012" name="Science">
        <title>The Paleozoic origin of enzymatic lignin decomposition reconstructed from 31 fungal genomes.</title>
        <authorList>
            <person name="Floudas D."/>
            <person name="Binder M."/>
            <person name="Riley R."/>
            <person name="Barry K."/>
            <person name="Blanchette R.A."/>
            <person name="Henrissat B."/>
            <person name="Martinez A.T."/>
            <person name="Otillar R."/>
            <person name="Spatafora J.W."/>
            <person name="Yadav J.S."/>
            <person name="Aerts A."/>
            <person name="Benoit I."/>
            <person name="Boyd A."/>
            <person name="Carlson A."/>
            <person name="Copeland A."/>
            <person name="Coutinho P.M."/>
            <person name="de Vries R.P."/>
            <person name="Ferreira P."/>
            <person name="Findley K."/>
            <person name="Foster B."/>
            <person name="Gaskell J."/>
            <person name="Glotzer D."/>
            <person name="Gorecki P."/>
            <person name="Heitman J."/>
            <person name="Hesse C."/>
            <person name="Hori C."/>
            <person name="Igarashi K."/>
            <person name="Jurgens J.A."/>
            <person name="Kallen N."/>
            <person name="Kersten P."/>
            <person name="Kohler A."/>
            <person name="Kuees U."/>
            <person name="Kumar T.K.A."/>
            <person name="Kuo A."/>
            <person name="LaButti K."/>
            <person name="Larrondo L.F."/>
            <person name="Lindquist E."/>
            <person name="Ling A."/>
            <person name="Lombard V."/>
            <person name="Lucas S."/>
            <person name="Lundell T."/>
            <person name="Martin R."/>
            <person name="McLaughlin D.J."/>
            <person name="Morgenstern I."/>
            <person name="Morin E."/>
            <person name="Murat C."/>
            <person name="Nagy L.G."/>
            <person name="Nolan M."/>
            <person name="Ohm R.A."/>
            <person name="Patyshakuliyeva A."/>
            <person name="Rokas A."/>
            <person name="Ruiz-Duenas F.J."/>
            <person name="Sabat G."/>
            <person name="Salamov A."/>
            <person name="Samejima M."/>
            <person name="Schmutz J."/>
            <person name="Slot J.C."/>
            <person name="St John F."/>
            <person name="Stenlid J."/>
            <person name="Sun H."/>
            <person name="Sun S."/>
            <person name="Syed K."/>
            <person name="Tsang A."/>
            <person name="Wiebenga A."/>
            <person name="Young D."/>
            <person name="Pisabarro A."/>
            <person name="Eastwood D.C."/>
            <person name="Martin F."/>
            <person name="Cullen D."/>
            <person name="Grigoriev I.V."/>
            <person name="Hibbett D.S."/>
        </authorList>
    </citation>
    <scope>NUCLEOTIDE SEQUENCE [LARGE SCALE GENOMIC DNA]</scope>
    <source>
        <strain evidence="3">HHB-11173 SS5</strain>
    </source>
</reference>
<protein>
    <recommendedName>
        <fullName evidence="4">Secreted protein</fullName>
    </recommendedName>
</protein>
<name>R7S4I2_PUNST</name>
<evidence type="ECO:0008006" key="4">
    <source>
        <dbReference type="Google" id="ProtNLM"/>
    </source>
</evidence>
<dbReference type="RefSeq" id="XP_007388127.1">
    <property type="nucleotide sequence ID" value="XM_007388065.1"/>
</dbReference>
<dbReference type="EMBL" id="JH687553">
    <property type="protein sequence ID" value="EIN04734.1"/>
    <property type="molecule type" value="Genomic_DNA"/>
</dbReference>